<dbReference type="Pfam" id="PF01497">
    <property type="entry name" value="Peripla_BP_2"/>
    <property type="match status" value="1"/>
</dbReference>
<dbReference type="KEGG" id="naci:NUH88_09370"/>
<proteinExistence type="predicted"/>
<dbReference type="Gene3D" id="3.40.50.1980">
    <property type="entry name" value="Nitrogenase molybdenum iron protein domain"/>
    <property type="match status" value="1"/>
</dbReference>
<evidence type="ECO:0000313" key="3">
    <source>
        <dbReference type="Proteomes" id="UP001060336"/>
    </source>
</evidence>
<dbReference type="InterPro" id="IPR050902">
    <property type="entry name" value="ABC_Transporter_SBP"/>
</dbReference>
<dbReference type="SUPFAM" id="SSF53807">
    <property type="entry name" value="Helical backbone' metal receptor"/>
    <property type="match status" value="1"/>
</dbReference>
<evidence type="ECO:0000259" key="1">
    <source>
        <dbReference type="PROSITE" id="PS50983"/>
    </source>
</evidence>
<gene>
    <name evidence="2" type="ORF">NUH88_09370</name>
</gene>
<reference evidence="2" key="1">
    <citation type="submission" date="2022-08" db="EMBL/GenBank/DDBJ databases">
        <title>Nisaea acidiphila sp. nov., isolated from a marine algal debris and emended description of the genus Nisaea Urios et al. 2008.</title>
        <authorList>
            <person name="Kwon K."/>
        </authorList>
    </citation>
    <scope>NUCLEOTIDE SEQUENCE</scope>
    <source>
        <strain evidence="2">MEBiC11861</strain>
    </source>
</reference>
<dbReference type="PANTHER" id="PTHR30535">
    <property type="entry name" value="VITAMIN B12-BINDING PROTEIN"/>
    <property type="match status" value="1"/>
</dbReference>
<dbReference type="EMBL" id="CP102480">
    <property type="protein sequence ID" value="UUX51896.1"/>
    <property type="molecule type" value="Genomic_DNA"/>
</dbReference>
<keyword evidence="3" id="KW-1185">Reference proteome</keyword>
<name>A0A9J7AX91_9PROT</name>
<feature type="domain" description="Fe/B12 periplasmic-binding" evidence="1">
    <location>
        <begin position="1"/>
        <end position="246"/>
    </location>
</feature>
<accession>A0A9J7AX91</accession>
<organism evidence="2 3">
    <name type="scientific">Nisaea acidiphila</name>
    <dbReference type="NCBI Taxonomy" id="1862145"/>
    <lineage>
        <taxon>Bacteria</taxon>
        <taxon>Pseudomonadati</taxon>
        <taxon>Pseudomonadota</taxon>
        <taxon>Alphaproteobacteria</taxon>
        <taxon>Rhodospirillales</taxon>
        <taxon>Thalassobaculaceae</taxon>
        <taxon>Nisaea</taxon>
    </lineage>
</organism>
<dbReference type="Gene3D" id="1.20.58.2180">
    <property type="match status" value="1"/>
</dbReference>
<dbReference type="InterPro" id="IPR002491">
    <property type="entry name" value="ABC_transptr_periplasmic_BD"/>
</dbReference>
<dbReference type="GO" id="GO:0071281">
    <property type="term" value="P:cellular response to iron ion"/>
    <property type="evidence" value="ECO:0007669"/>
    <property type="project" value="TreeGrafter"/>
</dbReference>
<dbReference type="PROSITE" id="PS50983">
    <property type="entry name" value="FE_B12_PBP"/>
    <property type="match status" value="1"/>
</dbReference>
<dbReference type="RefSeq" id="WP_257771639.1">
    <property type="nucleotide sequence ID" value="NZ_CP102480.1"/>
</dbReference>
<dbReference type="Proteomes" id="UP001060336">
    <property type="component" value="Chromosome"/>
</dbReference>
<evidence type="ECO:0000313" key="2">
    <source>
        <dbReference type="EMBL" id="UUX51896.1"/>
    </source>
</evidence>
<dbReference type="AlphaFoldDB" id="A0A9J7AX91"/>
<protein>
    <submittedName>
        <fullName evidence="2">ABC transporter substrate-binding protein</fullName>
    </submittedName>
</protein>
<sequence>MSGWNASAESGTRDLVPTAFTEMPDFERLANGGDLKAALDSNPQIILDYGLIEPHHVTLADQVQQQTRIPYALIDSSLEGIPDAFRIAGSLIGRPLEAETRARKAALLLADLAAIRQTLSITETAPKVYYARGADGLQTGGKDSLHVELLKYAAAVNVAEDVESGTGVAPVSLDQVAAWDPDVVLTNDPGFYDRVWDDERWSGMRAVKTGRVYLSPALPFGWFDHPHSANRLIGLRWLLAVLYPDRFDDELEPEARDFYRQYYHVELTDAQLGEILAPGTRSGSGRSR</sequence>
<dbReference type="PANTHER" id="PTHR30535:SF34">
    <property type="entry name" value="MOLYBDATE-BINDING PROTEIN MOLA"/>
    <property type="match status" value="1"/>
</dbReference>